<dbReference type="CDD" id="cd06558">
    <property type="entry name" value="crotonase-like"/>
    <property type="match status" value="1"/>
</dbReference>
<name>L0WFM2_9GAMM</name>
<dbReference type="InterPro" id="IPR001753">
    <property type="entry name" value="Enoyl-CoA_hydra/iso"/>
</dbReference>
<dbReference type="InterPro" id="IPR029045">
    <property type="entry name" value="ClpP/crotonase-like_dom_sf"/>
</dbReference>
<gene>
    <name evidence="4" type="ORF">A11A3_05746</name>
</gene>
<dbReference type="eggNOG" id="COG1024">
    <property type="taxonomic scope" value="Bacteria"/>
</dbReference>
<evidence type="ECO:0000313" key="4">
    <source>
        <dbReference type="EMBL" id="EKF74932.1"/>
    </source>
</evidence>
<comment type="subcellular location">
    <subcellularLocation>
        <location evidence="1">Peroxisome</location>
    </subcellularLocation>
</comment>
<evidence type="ECO:0000256" key="2">
    <source>
        <dbReference type="ARBA" id="ARBA00023140"/>
    </source>
</evidence>
<dbReference type="SUPFAM" id="SSF52096">
    <property type="entry name" value="ClpP/crotonase"/>
    <property type="match status" value="1"/>
</dbReference>
<dbReference type="Gene3D" id="3.90.226.10">
    <property type="entry name" value="2-enoyl-CoA Hydratase, Chain A, domain 1"/>
    <property type="match status" value="1"/>
</dbReference>
<keyword evidence="3" id="KW-0413">Isomerase</keyword>
<dbReference type="InterPro" id="IPR051053">
    <property type="entry name" value="ECH/Chromodomain_protein"/>
</dbReference>
<dbReference type="PANTHER" id="PTHR43684">
    <property type="match status" value="1"/>
</dbReference>
<accession>L0WFM2</accession>
<proteinExistence type="predicted"/>
<dbReference type="PANTHER" id="PTHR43684:SF1">
    <property type="entry name" value="ENOYL-COA DELTA ISOMERASE 2"/>
    <property type="match status" value="1"/>
</dbReference>
<dbReference type="Pfam" id="PF00378">
    <property type="entry name" value="ECH_1"/>
    <property type="match status" value="1"/>
</dbReference>
<dbReference type="GO" id="GO:0004165">
    <property type="term" value="F:delta(3)-delta(2)-enoyl-CoA isomerase activity"/>
    <property type="evidence" value="ECO:0007669"/>
    <property type="project" value="UniProtKB-ARBA"/>
</dbReference>
<evidence type="ECO:0000256" key="3">
    <source>
        <dbReference type="ARBA" id="ARBA00023235"/>
    </source>
</evidence>
<dbReference type="RefSeq" id="WP_008928333.1">
    <property type="nucleotide sequence ID" value="NZ_AMRJ01000006.1"/>
</dbReference>
<dbReference type="AlphaFoldDB" id="L0WFM2"/>
<sequence>MPSPALSSGHVRAEEHGPVLHAILDRADKLNALTHAMYQDLTRLVEHVGERQDLHVLLIRARGRAFCAGNDISDFINADPASRRDGTLSPAMVLVHALMALDKPVVMAVQGNATGIGTTMLLHADLVVAAEDARFHTAFINLGLVPEAGSSLLLPALIGRQNAARLLLAGDTFNAEEAQQMGLVAYREPVAALEETAAALASRLAEKPPAAMAMTKQLMRLSEQAIKAQIERESAMFAERMFSDDTRARFARFLKQ</sequence>
<protein>
    <submittedName>
        <fullName evidence="4">Enoyl-CoA hydratase</fullName>
    </submittedName>
</protein>
<dbReference type="OrthoDB" id="9797151at2"/>
<dbReference type="STRING" id="1177179.A11A3_05746"/>
<reference evidence="4 5" key="1">
    <citation type="journal article" date="2012" name="J. Bacteriol.">
        <title>Genome Sequence of the Alkane-Degrading Bacterium Alcanivorax hongdengensis Type Strain A-11-3.</title>
        <authorList>
            <person name="Lai Q."/>
            <person name="Shao Z."/>
        </authorList>
    </citation>
    <scope>NUCLEOTIDE SEQUENCE [LARGE SCALE GENOMIC DNA]</scope>
    <source>
        <strain evidence="4 5">A-11-3</strain>
    </source>
</reference>
<keyword evidence="5" id="KW-1185">Reference proteome</keyword>
<dbReference type="PATRIC" id="fig|1177179.3.peg.1152"/>
<evidence type="ECO:0000256" key="1">
    <source>
        <dbReference type="ARBA" id="ARBA00004275"/>
    </source>
</evidence>
<dbReference type="Proteomes" id="UP000010164">
    <property type="component" value="Unassembled WGS sequence"/>
</dbReference>
<evidence type="ECO:0000313" key="5">
    <source>
        <dbReference type="Proteomes" id="UP000010164"/>
    </source>
</evidence>
<keyword evidence="2" id="KW-0576">Peroxisome</keyword>
<dbReference type="EMBL" id="AMRJ01000006">
    <property type="protein sequence ID" value="EKF74932.1"/>
    <property type="molecule type" value="Genomic_DNA"/>
</dbReference>
<comment type="caution">
    <text evidence="4">The sequence shown here is derived from an EMBL/GenBank/DDBJ whole genome shotgun (WGS) entry which is preliminary data.</text>
</comment>
<organism evidence="4 5">
    <name type="scientific">Alcanivorax hongdengensis A-11-3</name>
    <dbReference type="NCBI Taxonomy" id="1177179"/>
    <lineage>
        <taxon>Bacteria</taxon>
        <taxon>Pseudomonadati</taxon>
        <taxon>Pseudomonadota</taxon>
        <taxon>Gammaproteobacteria</taxon>
        <taxon>Oceanospirillales</taxon>
        <taxon>Alcanivoracaceae</taxon>
        <taxon>Alcanivorax</taxon>
    </lineage>
</organism>